<dbReference type="OMA" id="VKMTLRH"/>
<evidence type="ECO:0000313" key="16">
    <source>
        <dbReference type="Proteomes" id="UP000094389"/>
    </source>
</evidence>
<dbReference type="STRING" id="983966.A0A0H5C262"/>
<evidence type="ECO:0000256" key="11">
    <source>
        <dbReference type="SAM" id="MobiDB-lite"/>
    </source>
</evidence>
<proteinExistence type="inferred from homology"/>
<evidence type="ECO:0000256" key="2">
    <source>
        <dbReference type="ARBA" id="ARBA00004496"/>
    </source>
</evidence>
<keyword evidence="7" id="KW-0508">mRNA splicing</keyword>
<organism evidence="13 15">
    <name type="scientific">Cyberlindnera jadinii (strain ATCC 18201 / CBS 1600 / BCRC 20928 / JCM 3617 / NBRC 0987 / NRRL Y-1542)</name>
    <name type="common">Torula yeast</name>
    <name type="synonym">Candida utilis</name>
    <dbReference type="NCBI Taxonomy" id="983966"/>
    <lineage>
        <taxon>Eukaryota</taxon>
        <taxon>Fungi</taxon>
        <taxon>Dikarya</taxon>
        <taxon>Ascomycota</taxon>
        <taxon>Saccharomycotina</taxon>
        <taxon>Saccharomycetes</taxon>
        <taxon>Phaffomycetales</taxon>
        <taxon>Phaffomycetaceae</taxon>
        <taxon>Cyberlindnera</taxon>
    </lineage>
</organism>
<keyword evidence="9" id="KW-0687">Ribonucleoprotein</keyword>
<dbReference type="Gene3D" id="2.30.30.100">
    <property type="match status" value="1"/>
</dbReference>
<dbReference type="EMBL" id="CDQK01000002">
    <property type="protein sequence ID" value="CEP21652.1"/>
    <property type="molecule type" value="Genomic_DNA"/>
</dbReference>
<comment type="similarity">
    <text evidence="3">Belongs to the snRNP core protein family.</text>
</comment>
<evidence type="ECO:0000256" key="1">
    <source>
        <dbReference type="ARBA" id="ARBA00004123"/>
    </source>
</evidence>
<evidence type="ECO:0000313" key="14">
    <source>
        <dbReference type="EMBL" id="ODV74681.1"/>
    </source>
</evidence>
<dbReference type="InterPro" id="IPR010920">
    <property type="entry name" value="LSM_dom_sf"/>
</dbReference>
<accession>A0A1E4S5B1</accession>
<reference evidence="15" key="2">
    <citation type="journal article" date="2015" name="J. Biotechnol.">
        <title>The structure of the Cyberlindnera jadinii genome and its relation to Candida utilis analyzed by the occurrence of single nucleotide polymorphisms.</title>
        <authorList>
            <person name="Rupp O."/>
            <person name="Brinkrolf K."/>
            <person name="Buerth C."/>
            <person name="Kunigo M."/>
            <person name="Schneider J."/>
            <person name="Jaenicke S."/>
            <person name="Goesmann A."/>
            <person name="Puehler A."/>
            <person name="Jaeger K.-E."/>
            <person name="Ernst J.F."/>
        </authorList>
    </citation>
    <scope>NUCLEOTIDE SEQUENCE [LARGE SCALE GENOMIC DNA]</scope>
    <source>
        <strain evidence="15">ATCC 18201 / CBS 1600 / BCRC 20928 / JCM 3617 / NBRC 0987 / NRRL Y-1542</strain>
    </source>
</reference>
<evidence type="ECO:0000256" key="9">
    <source>
        <dbReference type="ARBA" id="ARBA00023274"/>
    </source>
</evidence>
<evidence type="ECO:0000313" key="13">
    <source>
        <dbReference type="EMBL" id="CEP21652.1"/>
    </source>
</evidence>
<dbReference type="SUPFAM" id="SSF50182">
    <property type="entry name" value="Sm-like ribonucleoproteins"/>
    <property type="match status" value="1"/>
</dbReference>
<dbReference type="Proteomes" id="UP000094389">
    <property type="component" value="Unassembled WGS sequence"/>
</dbReference>
<keyword evidence="6" id="KW-0747">Spliceosome</keyword>
<evidence type="ECO:0000256" key="4">
    <source>
        <dbReference type="ARBA" id="ARBA00022490"/>
    </source>
</evidence>
<keyword evidence="8" id="KW-0539">Nucleus</keyword>
<feature type="domain" description="Sm" evidence="12">
    <location>
        <begin position="2"/>
        <end position="74"/>
    </location>
</feature>
<reference evidence="14 16" key="3">
    <citation type="journal article" date="2016" name="Proc. Natl. Acad. Sci. U.S.A.">
        <title>Comparative genomics of biotechnologically important yeasts.</title>
        <authorList>
            <person name="Riley R."/>
            <person name="Haridas S."/>
            <person name="Wolfe K.H."/>
            <person name="Lopes M.R."/>
            <person name="Hittinger C.T."/>
            <person name="Goeker M."/>
            <person name="Salamov A.A."/>
            <person name="Wisecaver J.H."/>
            <person name="Long T.M."/>
            <person name="Calvey C.H."/>
            <person name="Aerts A.L."/>
            <person name="Barry K.W."/>
            <person name="Choi C."/>
            <person name="Clum A."/>
            <person name="Coughlan A.Y."/>
            <person name="Deshpande S."/>
            <person name="Douglass A.P."/>
            <person name="Hanson S.J."/>
            <person name="Klenk H.-P."/>
            <person name="LaButti K.M."/>
            <person name="Lapidus A."/>
            <person name="Lindquist E.A."/>
            <person name="Lipzen A.M."/>
            <person name="Meier-Kolthoff J.P."/>
            <person name="Ohm R.A."/>
            <person name="Otillar R.P."/>
            <person name="Pangilinan J.L."/>
            <person name="Peng Y."/>
            <person name="Rokas A."/>
            <person name="Rosa C.A."/>
            <person name="Scheuner C."/>
            <person name="Sibirny A.A."/>
            <person name="Slot J.C."/>
            <person name="Stielow J.B."/>
            <person name="Sun H."/>
            <person name="Kurtzman C.P."/>
            <person name="Blackwell M."/>
            <person name="Grigoriev I.V."/>
            <person name="Jeffries T.W."/>
        </authorList>
    </citation>
    <scope>NUCLEOTIDE SEQUENCE [LARGE SCALE GENOMIC DNA]</scope>
    <source>
        <strain evidence="16">ATCC 18201 / CBS 1600 / BCRC 20928 / JCM 3617 / NBRC 0987 / NRRL Y-1542</strain>
        <strain evidence="14">NRRL Y-1542</strain>
    </source>
</reference>
<keyword evidence="4" id="KW-0963">Cytoplasm</keyword>
<dbReference type="InterPro" id="IPR001163">
    <property type="entry name" value="Sm_dom_euk/arc"/>
</dbReference>
<gene>
    <name evidence="13" type="primary">smd1</name>
    <name evidence="13" type="ORF">BN1211_1789</name>
    <name evidence="14" type="ORF">CYBJADRAFT_166473</name>
</gene>
<dbReference type="GO" id="GO:0005681">
    <property type="term" value="C:spliceosomal complex"/>
    <property type="evidence" value="ECO:0007669"/>
    <property type="project" value="UniProtKB-KW"/>
</dbReference>
<keyword evidence="16" id="KW-1185">Reference proteome</keyword>
<keyword evidence="5" id="KW-0507">mRNA processing</keyword>
<evidence type="ECO:0000313" key="15">
    <source>
        <dbReference type="Proteomes" id="UP000038830"/>
    </source>
</evidence>
<dbReference type="FunFam" id="2.30.30.100:FF:000016">
    <property type="entry name" value="Small nuclear ribonucleoprotein Sm D1"/>
    <property type="match status" value="1"/>
</dbReference>
<dbReference type="GO" id="GO:0008380">
    <property type="term" value="P:RNA splicing"/>
    <property type="evidence" value="ECO:0007669"/>
    <property type="project" value="UniProtKB-KW"/>
</dbReference>
<dbReference type="GeneID" id="30988903"/>
<feature type="region of interest" description="Disordered" evidence="11">
    <location>
        <begin position="90"/>
        <end position="112"/>
    </location>
</feature>
<dbReference type="OrthoDB" id="9626941at2759"/>
<dbReference type="AlphaFoldDB" id="A0A0H5C262"/>
<evidence type="ECO:0000256" key="10">
    <source>
        <dbReference type="ARBA" id="ARBA00033121"/>
    </source>
</evidence>
<reference evidence="13" key="1">
    <citation type="submission" date="2014-12" db="EMBL/GenBank/DDBJ databases">
        <authorList>
            <person name="Jaenicke S."/>
        </authorList>
    </citation>
    <scope>NUCLEOTIDE SEQUENCE [LARGE SCALE GENOMIC DNA]</scope>
    <source>
        <strain evidence="13">CBS1600</strain>
    </source>
</reference>
<comment type="subcellular location">
    <subcellularLocation>
        <location evidence="2">Cytoplasm</location>
    </subcellularLocation>
    <subcellularLocation>
        <location evidence="1">Nucleus</location>
    </subcellularLocation>
</comment>
<dbReference type="InterPro" id="IPR047575">
    <property type="entry name" value="Sm"/>
</dbReference>
<evidence type="ECO:0000256" key="5">
    <source>
        <dbReference type="ARBA" id="ARBA00022664"/>
    </source>
</evidence>
<dbReference type="SMART" id="SM00651">
    <property type="entry name" value="Sm"/>
    <property type="match status" value="1"/>
</dbReference>
<evidence type="ECO:0000256" key="6">
    <source>
        <dbReference type="ARBA" id="ARBA00022728"/>
    </source>
</evidence>
<accession>A0A0H5C262</accession>
<dbReference type="EMBL" id="KV453927">
    <property type="protein sequence ID" value="ODV74681.1"/>
    <property type="molecule type" value="Genomic_DNA"/>
</dbReference>
<evidence type="ECO:0000256" key="8">
    <source>
        <dbReference type="ARBA" id="ARBA00023242"/>
    </source>
</evidence>
<evidence type="ECO:0000256" key="3">
    <source>
        <dbReference type="ARBA" id="ARBA00008146"/>
    </source>
</evidence>
<evidence type="ECO:0000259" key="12">
    <source>
        <dbReference type="PROSITE" id="PS52002"/>
    </source>
</evidence>
<dbReference type="RefSeq" id="XP_020071720.1">
    <property type="nucleotide sequence ID" value="XM_020214507.1"/>
</dbReference>
<dbReference type="GO" id="GO:0006397">
    <property type="term" value="P:mRNA processing"/>
    <property type="evidence" value="ECO:0007669"/>
    <property type="project" value="UniProtKB-KW"/>
</dbReference>
<dbReference type="GO" id="GO:0003723">
    <property type="term" value="F:RNA binding"/>
    <property type="evidence" value="ECO:0007669"/>
    <property type="project" value="InterPro"/>
</dbReference>
<dbReference type="GO" id="GO:0005737">
    <property type="term" value="C:cytoplasm"/>
    <property type="evidence" value="ECO:0007669"/>
    <property type="project" value="UniProtKB-SubCell"/>
</dbReference>
<dbReference type="InterPro" id="IPR027141">
    <property type="entry name" value="LSm4/Sm_D1/D3"/>
</dbReference>
<dbReference type="PROSITE" id="PS52002">
    <property type="entry name" value="SM"/>
    <property type="match status" value="1"/>
</dbReference>
<dbReference type="Proteomes" id="UP000038830">
    <property type="component" value="Unassembled WGS sequence"/>
</dbReference>
<evidence type="ECO:0000256" key="7">
    <source>
        <dbReference type="ARBA" id="ARBA00023187"/>
    </source>
</evidence>
<dbReference type="PANTHER" id="PTHR23338">
    <property type="entry name" value="SMALL NUCLEAR RIBONUCLEOPROTEIN SM"/>
    <property type="match status" value="1"/>
</dbReference>
<name>A0A0H5C262_CYBJN</name>
<protein>
    <recommendedName>
        <fullName evidence="10">snRNP core protein D1</fullName>
    </recommendedName>
</protein>
<sequence length="112" mass="12688">MKLVRFLMKLTNETVQVELKDGTVVQGTVVMVAPTMNITLKKVKMTLRHRDPIVVDFINIRGSNVRNVILPDSLNLDLLLQDNVTQVKKKKRRLDTNDATSHGGAKRVRRAL</sequence>
<dbReference type="GO" id="GO:0097525">
    <property type="term" value="C:spliceosomal snRNP complex"/>
    <property type="evidence" value="ECO:0007669"/>
    <property type="project" value="UniProtKB-ARBA"/>
</dbReference>
<dbReference type="Pfam" id="PF01423">
    <property type="entry name" value="LSM"/>
    <property type="match status" value="1"/>
</dbReference>